<dbReference type="AlphaFoldDB" id="A0A9W6GKW9"/>
<evidence type="ECO:0000313" key="3">
    <source>
        <dbReference type="Proteomes" id="UP001144471"/>
    </source>
</evidence>
<dbReference type="Proteomes" id="UP001144471">
    <property type="component" value="Unassembled WGS sequence"/>
</dbReference>
<reference evidence="2" key="1">
    <citation type="submission" date="2022-12" db="EMBL/GenBank/DDBJ databases">
        <title>Reference genome sequencing for broad-spectrum identification of bacterial and archaeal isolates by mass spectrometry.</title>
        <authorList>
            <person name="Sekiguchi Y."/>
            <person name="Tourlousse D.M."/>
        </authorList>
    </citation>
    <scope>NUCLEOTIDE SEQUENCE</scope>
    <source>
        <strain evidence="2">10succ1</strain>
    </source>
</reference>
<keyword evidence="3" id="KW-1185">Reference proteome</keyword>
<dbReference type="InterPro" id="IPR025833">
    <property type="entry name" value="GDYXXLXY"/>
</dbReference>
<dbReference type="RefSeq" id="WP_281834927.1">
    <property type="nucleotide sequence ID" value="NZ_BSDY01000006.1"/>
</dbReference>
<keyword evidence="1" id="KW-0472">Membrane</keyword>
<keyword evidence="1" id="KW-1133">Transmembrane helix</keyword>
<organism evidence="2 3">
    <name type="scientific">Propionigenium maris DSM 9537</name>
    <dbReference type="NCBI Taxonomy" id="1123000"/>
    <lineage>
        <taxon>Bacteria</taxon>
        <taxon>Fusobacteriati</taxon>
        <taxon>Fusobacteriota</taxon>
        <taxon>Fusobacteriia</taxon>
        <taxon>Fusobacteriales</taxon>
        <taxon>Fusobacteriaceae</taxon>
        <taxon>Propionigenium</taxon>
    </lineage>
</organism>
<dbReference type="Pfam" id="PF14345">
    <property type="entry name" value="GDYXXLXY"/>
    <property type="match status" value="1"/>
</dbReference>
<feature type="transmembrane region" description="Helical" evidence="1">
    <location>
        <begin position="6"/>
        <end position="22"/>
    </location>
</feature>
<keyword evidence="1" id="KW-0812">Transmembrane</keyword>
<accession>A0A9W6GKW9</accession>
<evidence type="ECO:0000313" key="2">
    <source>
        <dbReference type="EMBL" id="GLI56050.1"/>
    </source>
</evidence>
<gene>
    <name evidence="2" type="ORF">PM10SUCC1_15640</name>
</gene>
<proteinExistence type="predicted"/>
<evidence type="ECO:0000256" key="1">
    <source>
        <dbReference type="SAM" id="Phobius"/>
    </source>
</evidence>
<name>A0A9W6GKW9_9FUSO</name>
<dbReference type="EMBL" id="BSDY01000006">
    <property type="protein sequence ID" value="GLI56050.1"/>
    <property type="molecule type" value="Genomic_DNA"/>
</dbReference>
<sequence>MKKKIFILMVVMQLGIFLGLVFEKNTVLKRGREYTFDVGYYDPYDFMRGNYLRLSLNQREIQRKGEEEYRDERGYFTLEEKDGIAVITSFQKRKPKKGDYLRGRISYTYEDKHYIDNPFKRYYVEESVAAQMEAELRRAEKAQLKVRVYKGKYVIDSIEIK</sequence>
<evidence type="ECO:0008006" key="4">
    <source>
        <dbReference type="Google" id="ProtNLM"/>
    </source>
</evidence>
<protein>
    <recommendedName>
        <fullName evidence="4">GDYXXLXY protein</fullName>
    </recommendedName>
</protein>
<comment type="caution">
    <text evidence="2">The sequence shown here is derived from an EMBL/GenBank/DDBJ whole genome shotgun (WGS) entry which is preliminary data.</text>
</comment>